<dbReference type="SUPFAM" id="SSF81296">
    <property type="entry name" value="E set domains"/>
    <property type="match status" value="1"/>
</dbReference>
<dbReference type="EMBL" id="HBGJ01005770">
    <property type="protein sequence ID" value="CAD9245193.1"/>
    <property type="molecule type" value="Transcribed_RNA"/>
</dbReference>
<evidence type="ECO:0000259" key="1">
    <source>
        <dbReference type="SMART" id="SM01017"/>
    </source>
</evidence>
<dbReference type="SUPFAM" id="SSF49562">
    <property type="entry name" value="C2 domain (Calcium/lipid-binding domain, CaLB)"/>
    <property type="match status" value="1"/>
</dbReference>
<dbReference type="GO" id="GO:0015031">
    <property type="term" value="P:protein transport"/>
    <property type="evidence" value="ECO:0007669"/>
    <property type="project" value="TreeGrafter"/>
</dbReference>
<dbReference type="Gene3D" id="2.60.40.640">
    <property type="match status" value="3"/>
</dbReference>
<name>A0A7S1TSI8_9STRA</name>
<dbReference type="InterPro" id="IPR011022">
    <property type="entry name" value="Arrestin_C-like"/>
</dbReference>
<dbReference type="InterPro" id="IPR035892">
    <property type="entry name" value="C2_domain_sf"/>
</dbReference>
<reference evidence="2" key="1">
    <citation type="submission" date="2021-01" db="EMBL/GenBank/DDBJ databases">
        <authorList>
            <person name="Corre E."/>
            <person name="Pelletier E."/>
            <person name="Niang G."/>
            <person name="Scheremetjew M."/>
            <person name="Finn R."/>
            <person name="Kale V."/>
            <person name="Holt S."/>
            <person name="Cochrane G."/>
            <person name="Meng A."/>
            <person name="Brown T."/>
            <person name="Cohen L."/>
        </authorList>
    </citation>
    <scope>NUCLEOTIDE SEQUENCE</scope>
    <source>
        <strain evidence="2">CCMP2877</strain>
    </source>
</reference>
<dbReference type="AlphaFoldDB" id="A0A7S1TSI8"/>
<dbReference type="GO" id="GO:0005737">
    <property type="term" value="C:cytoplasm"/>
    <property type="evidence" value="ECO:0007669"/>
    <property type="project" value="TreeGrafter"/>
</dbReference>
<dbReference type="SMART" id="SM01017">
    <property type="entry name" value="Arrestin_C"/>
    <property type="match status" value="1"/>
</dbReference>
<gene>
    <name evidence="2" type="ORF">PPAR1163_LOCUS3541</name>
</gene>
<dbReference type="InterPro" id="IPR011021">
    <property type="entry name" value="Arrestin-like_N"/>
</dbReference>
<feature type="domain" description="Arrestin C-terminal-like" evidence="1">
    <location>
        <begin position="324"/>
        <end position="471"/>
    </location>
</feature>
<sequence>MAPTMRIELDRQDKVFYGGDVIRGTLHVSTREAITCRGIRVRLMGKGYCHWVEGSGDNKQHYIGRKTYQELSTTVFGNFYKTSLLDNAGEDARFGNMPGDGDLYIPCDGPGGPPKLIVRAMDYDWGKKDDLLGEIVLDVPALVAKGDTETFPLFRNRKQEKKAKIAIRASVSPTPNAPKPYLARVEIIEATGLRKADWFGKNDVYVQAYEPPEGAVLKNGDKCPEPEKRAYLEPGQYQYPFSLPVRADAPGSFESNGRGPEAWVRWDIYANVDLAFWMDPSTRMPINVLHTLPLPKPELLVPVKEEMPEEAAFGCSCFCIKLFNKGTLGMDLTVGRLAYAPGEAVSFTGHIINNTSEKATFRITLSRRQRLRDTTGPKQNTTSQSWSLHVATVAPGASIEGDLLNGAEARVPSDAHPSFFGIDSQEALQGNKRNKKDPVTWTYDLEVRFHIGKMGSELKSNFSFLVTAAPPYAEALPPAGTSPVVMGVPSAAGSVVPTLPPADPWAMQGAAVTTPGPCATAPTIGRGFGVPVVAYGTVVNVQDAGGEDKATVCVEPLQPVMGVWNAPIPAAAPTTAGAIELAATMDAGLDKIEALDTWCFHNRGAAASFTPDDVALVMSKVVFSMEQTGAAKTLASHMGQCTCAHVAAAVGACSFRCATRGSIPNRNQTLTLDEYPNLTPILTANSTSRRRWRRGSPTR</sequence>
<proteinExistence type="predicted"/>
<dbReference type="InterPro" id="IPR014752">
    <property type="entry name" value="Arrestin-like_C"/>
</dbReference>
<organism evidence="2">
    <name type="scientific">Phaeomonas parva</name>
    <dbReference type="NCBI Taxonomy" id="124430"/>
    <lineage>
        <taxon>Eukaryota</taxon>
        <taxon>Sar</taxon>
        <taxon>Stramenopiles</taxon>
        <taxon>Ochrophyta</taxon>
        <taxon>Pinguiophyceae</taxon>
        <taxon>Pinguiochrysidales</taxon>
        <taxon>Pinguiochrysidaceae</taxon>
        <taxon>Phaeomonas</taxon>
    </lineage>
</organism>
<dbReference type="PANTHER" id="PTHR11188:SF17">
    <property type="entry name" value="FI21816P1"/>
    <property type="match status" value="1"/>
</dbReference>
<dbReference type="Pfam" id="PF00339">
    <property type="entry name" value="Arrestin_N"/>
    <property type="match status" value="1"/>
</dbReference>
<dbReference type="PANTHER" id="PTHR11188">
    <property type="entry name" value="ARRESTIN DOMAIN CONTAINING PROTEIN"/>
    <property type="match status" value="1"/>
</dbReference>
<protein>
    <recommendedName>
        <fullName evidence="1">Arrestin C-terminal-like domain-containing protein</fullName>
    </recommendedName>
</protein>
<accession>A0A7S1TSI8</accession>
<dbReference type="InterPro" id="IPR014756">
    <property type="entry name" value="Ig_E-set"/>
</dbReference>
<evidence type="ECO:0000313" key="2">
    <source>
        <dbReference type="EMBL" id="CAD9245193.1"/>
    </source>
</evidence>
<dbReference type="InterPro" id="IPR050357">
    <property type="entry name" value="Arrestin_domain-protein"/>
</dbReference>